<name>A0ABM1AB59_APLCA</name>
<accession>A0ABM1AB59</accession>
<evidence type="ECO:0000313" key="8">
    <source>
        <dbReference type="Proteomes" id="UP000694888"/>
    </source>
</evidence>
<evidence type="ECO:0000256" key="5">
    <source>
        <dbReference type="ARBA" id="ARBA00023242"/>
    </source>
</evidence>
<evidence type="ECO:0000313" key="9">
    <source>
        <dbReference type="RefSeq" id="XP_012944350.2"/>
    </source>
</evidence>
<dbReference type="RefSeq" id="XP_012944350.2">
    <property type="nucleotide sequence ID" value="XM_013088896.2"/>
</dbReference>
<dbReference type="Proteomes" id="UP000694888">
    <property type="component" value="Unplaced"/>
</dbReference>
<keyword evidence="8" id="KW-1185">Reference proteome</keyword>
<evidence type="ECO:0000256" key="1">
    <source>
        <dbReference type="ARBA" id="ARBA00004123"/>
    </source>
</evidence>
<sequence>MARLCFWIQHVLTFGFREKSKSETEKFEKLLQMLQTFSPNVQCLPVVEGFLTRYLPTWDGQACASMIFSLITCIRPSSFQDLFSGILEPLHRLFFSSDIYFKSMCVTALTKLLHNQVMHILVPPGESQDGRSRQTASGAASTNQHFSSSQASQDSSQEEDSVGKGKGSVDSGPAGEASKRWPGGLDITSTTTVDESVATEIILKLIKFLDTVVVVAMRMEDDHYLLQHVTLDFLHLTSQICQKYTVPVVCLPIQVIHRLLFSDCPATLARLCNIINLFREAFSKVPSTMASSSMMMGEMSNGRRVFNSLLLDTLGMLWQGRMFSDRGQKYPSIFSFTLPRELKPKVQENALTVYLGPAFMGLAYKFLKETQPEGKKVHPALIEDFKDQYLQFLERENFPEFKELVNKNIKNRKASVPAKVAS</sequence>
<feature type="compositionally biased region" description="Polar residues" evidence="7">
    <location>
        <begin position="133"/>
        <end position="146"/>
    </location>
</feature>
<proteinExistence type="inferred from homology"/>
<keyword evidence="4" id="KW-0158">Chromosome</keyword>
<evidence type="ECO:0000256" key="3">
    <source>
        <dbReference type="ARBA" id="ARBA00005470"/>
    </source>
</evidence>
<protein>
    <submittedName>
        <fullName evidence="9">Centromere protein I-like</fullName>
    </submittedName>
</protein>
<keyword evidence="5" id="KW-0539">Nucleus</keyword>
<dbReference type="PANTHER" id="PTHR48208:SF2">
    <property type="entry name" value="CENTROMERE PROTEIN I"/>
    <property type="match status" value="1"/>
</dbReference>
<comment type="subcellular location">
    <subcellularLocation>
        <location evidence="2">Chromosome</location>
        <location evidence="2">Centromere</location>
    </subcellularLocation>
    <subcellularLocation>
        <location evidence="1">Nucleus</location>
    </subcellularLocation>
</comment>
<dbReference type="InterPro" id="IPR012485">
    <property type="entry name" value="CENP-I"/>
</dbReference>
<dbReference type="PANTHER" id="PTHR48208">
    <property type="entry name" value="CENTROMERE PROTEIN I"/>
    <property type="match status" value="1"/>
</dbReference>
<evidence type="ECO:0000256" key="4">
    <source>
        <dbReference type="ARBA" id="ARBA00022454"/>
    </source>
</evidence>
<dbReference type="InterPro" id="IPR016024">
    <property type="entry name" value="ARM-type_fold"/>
</dbReference>
<comment type="similarity">
    <text evidence="3">Belongs to the CENP-I/CTF3 family.</text>
</comment>
<evidence type="ECO:0000256" key="6">
    <source>
        <dbReference type="ARBA" id="ARBA00023328"/>
    </source>
</evidence>
<evidence type="ECO:0000256" key="2">
    <source>
        <dbReference type="ARBA" id="ARBA00004584"/>
    </source>
</evidence>
<feature type="region of interest" description="Disordered" evidence="7">
    <location>
        <begin position="124"/>
        <end position="183"/>
    </location>
</feature>
<reference evidence="9" key="1">
    <citation type="submission" date="2025-08" db="UniProtKB">
        <authorList>
            <consortium name="RefSeq"/>
        </authorList>
    </citation>
    <scope>IDENTIFICATION</scope>
</reference>
<evidence type="ECO:0000256" key="7">
    <source>
        <dbReference type="SAM" id="MobiDB-lite"/>
    </source>
</evidence>
<dbReference type="Pfam" id="PF07778">
    <property type="entry name" value="CENP-I"/>
    <property type="match status" value="1"/>
</dbReference>
<gene>
    <name evidence="9" type="primary">LOC101863622</name>
</gene>
<dbReference type="GeneID" id="101863622"/>
<dbReference type="SUPFAM" id="SSF48371">
    <property type="entry name" value="ARM repeat"/>
    <property type="match status" value="1"/>
</dbReference>
<organism evidence="8 9">
    <name type="scientific">Aplysia californica</name>
    <name type="common">California sea hare</name>
    <dbReference type="NCBI Taxonomy" id="6500"/>
    <lineage>
        <taxon>Eukaryota</taxon>
        <taxon>Metazoa</taxon>
        <taxon>Spiralia</taxon>
        <taxon>Lophotrochozoa</taxon>
        <taxon>Mollusca</taxon>
        <taxon>Gastropoda</taxon>
        <taxon>Heterobranchia</taxon>
        <taxon>Euthyneura</taxon>
        <taxon>Tectipleura</taxon>
        <taxon>Aplysiida</taxon>
        <taxon>Aplysioidea</taxon>
        <taxon>Aplysiidae</taxon>
        <taxon>Aplysia</taxon>
    </lineage>
</organism>
<keyword evidence="6" id="KW-0137">Centromere</keyword>